<reference evidence="3 4" key="1">
    <citation type="journal article" date="2019" name="Emerg. Microbes Infect.">
        <title>Comprehensive subspecies identification of 175 nontuberculous mycobacteria species based on 7547 genomic profiles.</title>
        <authorList>
            <person name="Matsumoto Y."/>
            <person name="Kinjo T."/>
            <person name="Motooka D."/>
            <person name="Nabeya D."/>
            <person name="Jung N."/>
            <person name="Uechi K."/>
            <person name="Horii T."/>
            <person name="Iida T."/>
            <person name="Fujita J."/>
            <person name="Nakamura S."/>
        </authorList>
    </citation>
    <scope>NUCLEOTIDE SEQUENCE [LARGE SCALE GENOMIC DNA]</scope>
    <source>
        <strain evidence="3 4">JCM 12603</strain>
    </source>
</reference>
<dbReference type="GO" id="GO:0070567">
    <property type="term" value="F:cytidylyltransferase activity"/>
    <property type="evidence" value="ECO:0007669"/>
    <property type="project" value="InterPro"/>
</dbReference>
<organism evidence="3 4">
    <name type="scientific">Mycolicibacterium poriferae</name>
    <dbReference type="NCBI Taxonomy" id="39694"/>
    <lineage>
        <taxon>Bacteria</taxon>
        <taxon>Bacillati</taxon>
        <taxon>Actinomycetota</taxon>
        <taxon>Actinomycetes</taxon>
        <taxon>Mycobacteriales</taxon>
        <taxon>Mycobacteriaceae</taxon>
        <taxon>Mycolicibacterium</taxon>
    </lineage>
</organism>
<dbReference type="KEGG" id="mpof:MPOR_42500"/>
<evidence type="ECO:0000313" key="3">
    <source>
        <dbReference type="EMBL" id="BBX53224.1"/>
    </source>
</evidence>
<dbReference type="Gene3D" id="3.90.550.10">
    <property type="entry name" value="Spore Coat Polysaccharide Biosynthesis Protein SpsA, Chain A"/>
    <property type="match status" value="1"/>
</dbReference>
<dbReference type="Pfam" id="PF01128">
    <property type="entry name" value="IspD"/>
    <property type="match status" value="1"/>
</dbReference>
<name>A0A6N4VF53_9MYCO</name>
<proteinExistence type="predicted"/>
<evidence type="ECO:0008006" key="5">
    <source>
        <dbReference type="Google" id="ProtNLM"/>
    </source>
</evidence>
<keyword evidence="4" id="KW-1185">Reference proteome</keyword>
<evidence type="ECO:0000256" key="2">
    <source>
        <dbReference type="ARBA" id="ARBA00022695"/>
    </source>
</evidence>
<dbReference type="AlphaFoldDB" id="A0A6N4VF53"/>
<accession>A0A6N4VF53</accession>
<dbReference type="RefSeq" id="WP_163677295.1">
    <property type="nucleotide sequence ID" value="NZ_AP022570.1"/>
</dbReference>
<evidence type="ECO:0000256" key="1">
    <source>
        <dbReference type="ARBA" id="ARBA00022679"/>
    </source>
</evidence>
<dbReference type="InterPro" id="IPR029044">
    <property type="entry name" value="Nucleotide-diphossugar_trans"/>
</dbReference>
<dbReference type="SUPFAM" id="SSF53448">
    <property type="entry name" value="Nucleotide-diphospho-sugar transferases"/>
    <property type="match status" value="1"/>
</dbReference>
<dbReference type="EMBL" id="AP022570">
    <property type="protein sequence ID" value="BBX53224.1"/>
    <property type="molecule type" value="Genomic_DNA"/>
</dbReference>
<protein>
    <recommendedName>
        <fullName evidence="5">2-C-methyl-D-erythritol 4-phosphate cytidylyltransferase</fullName>
    </recommendedName>
</protein>
<dbReference type="Proteomes" id="UP000466785">
    <property type="component" value="Chromosome"/>
</dbReference>
<dbReference type="InterPro" id="IPR034683">
    <property type="entry name" value="IspD/TarI"/>
</dbReference>
<keyword evidence="2" id="KW-0548">Nucleotidyltransferase</keyword>
<sequence>MNVTAILPLPADLDPRPEAVFTPVAGMSPLSRILEGLRPCAEVVVVTAWELMPSVRAALPDRAGEIAAGQGFSLKLVAAEPAAGRAQCVAAALAEIDRDAPVLLHDIEWPVVPPNLVDRIRDALTEGASAAWPTLPVTDSVKAVDAAGSVTATVDRAMLRSVQYPRGYAAGTLTTLLAEDTDGTFDDLALTLSAGLRPTLVEGDAEAVTVELPRDSGYLSAVLQSAQNPPGR</sequence>
<keyword evidence="1" id="KW-0808">Transferase</keyword>
<gene>
    <name evidence="3" type="ORF">MPOR_42500</name>
</gene>
<evidence type="ECO:0000313" key="4">
    <source>
        <dbReference type="Proteomes" id="UP000466785"/>
    </source>
</evidence>